<proteinExistence type="predicted"/>
<evidence type="ECO:0000313" key="2">
    <source>
        <dbReference type="EMBL" id="MBX28439.1"/>
    </source>
</evidence>
<feature type="transmembrane region" description="Helical" evidence="1">
    <location>
        <begin position="20"/>
        <end position="48"/>
    </location>
</feature>
<organism evidence="2">
    <name type="scientific">Rhizophora mucronata</name>
    <name type="common">Asiatic mangrove</name>
    <dbReference type="NCBI Taxonomy" id="61149"/>
    <lineage>
        <taxon>Eukaryota</taxon>
        <taxon>Viridiplantae</taxon>
        <taxon>Streptophyta</taxon>
        <taxon>Embryophyta</taxon>
        <taxon>Tracheophyta</taxon>
        <taxon>Spermatophyta</taxon>
        <taxon>Magnoliopsida</taxon>
        <taxon>eudicotyledons</taxon>
        <taxon>Gunneridae</taxon>
        <taxon>Pentapetalae</taxon>
        <taxon>rosids</taxon>
        <taxon>fabids</taxon>
        <taxon>Malpighiales</taxon>
        <taxon>Rhizophoraceae</taxon>
        <taxon>Rhizophora</taxon>
    </lineage>
</organism>
<evidence type="ECO:0000256" key="1">
    <source>
        <dbReference type="SAM" id="Phobius"/>
    </source>
</evidence>
<keyword evidence="1" id="KW-1133">Transmembrane helix</keyword>
<keyword evidence="1" id="KW-0472">Membrane</keyword>
<sequence length="51" mass="4835">MDIKNYFVAAAAAVELAFDAGVVAFAVAAGVGFGAVVAELAVVAAAAAPVP</sequence>
<accession>A0A2P2MDY2</accession>
<keyword evidence="1" id="KW-0812">Transmembrane</keyword>
<protein>
    <submittedName>
        <fullName evidence="2">Transcriptional corepressor LEUNIG-like</fullName>
    </submittedName>
</protein>
<dbReference type="EMBL" id="GGEC01047955">
    <property type="protein sequence ID" value="MBX28439.1"/>
    <property type="molecule type" value="Transcribed_RNA"/>
</dbReference>
<reference evidence="2" key="1">
    <citation type="submission" date="2018-02" db="EMBL/GenBank/DDBJ databases">
        <title>Rhizophora mucronata_Transcriptome.</title>
        <authorList>
            <person name="Meera S.P."/>
            <person name="Sreeshan A."/>
            <person name="Augustine A."/>
        </authorList>
    </citation>
    <scope>NUCLEOTIDE SEQUENCE</scope>
    <source>
        <tissue evidence="2">Leaf</tissue>
    </source>
</reference>
<name>A0A2P2MDY2_RHIMU</name>
<dbReference type="AlphaFoldDB" id="A0A2P2MDY2"/>